<reference evidence="1 2" key="1">
    <citation type="submission" date="2018-11" db="EMBL/GenBank/DDBJ databases">
        <title>The draft genome sequence of Amphritea opalescens ANRC-JH13T.</title>
        <authorList>
            <person name="Fang Z."/>
            <person name="Zhang Y."/>
            <person name="Han X."/>
        </authorList>
    </citation>
    <scope>NUCLEOTIDE SEQUENCE [LARGE SCALE GENOMIC DNA]</scope>
    <source>
        <strain evidence="1 2">ANRC-JH13</strain>
    </source>
</reference>
<sequence>MATSNTDLREQLATEIKSGLRVMTSALNTFLDTSNRRLFPSEEDIQVDDETSIASIFDSLFDYAVEGYSRKDHLREDDMHDVAAFILMAGPAMNFYDISYPTQCEKVYLTAVARWKLDAFSKIEQLDMLGHGADQIPGFNQENLTLKEVSLLANMNEKSVRNATHATKVNRLQTIKIGNGTYVKPEDALLWLGKRRGFVPTTVHKPFED</sequence>
<dbReference type="AlphaFoldDB" id="A0A430KV34"/>
<evidence type="ECO:0000313" key="1">
    <source>
        <dbReference type="EMBL" id="RTE67326.1"/>
    </source>
</evidence>
<proteinExistence type="predicted"/>
<protein>
    <submittedName>
        <fullName evidence="1">Uncharacterized protein</fullName>
    </submittedName>
</protein>
<evidence type="ECO:0000313" key="2">
    <source>
        <dbReference type="Proteomes" id="UP000283087"/>
    </source>
</evidence>
<dbReference type="OrthoDB" id="7025252at2"/>
<dbReference type="Proteomes" id="UP000283087">
    <property type="component" value="Unassembled WGS sequence"/>
</dbReference>
<name>A0A430KV34_9GAMM</name>
<dbReference type="EMBL" id="RQXW01000002">
    <property type="protein sequence ID" value="RTE67326.1"/>
    <property type="molecule type" value="Genomic_DNA"/>
</dbReference>
<gene>
    <name evidence="1" type="ORF">EH243_03750</name>
</gene>
<keyword evidence="2" id="KW-1185">Reference proteome</keyword>
<dbReference type="RefSeq" id="WP_126157293.1">
    <property type="nucleotide sequence ID" value="NZ_RQXW01000002.1"/>
</dbReference>
<accession>A0A430KV34</accession>
<comment type="caution">
    <text evidence="1">The sequence shown here is derived from an EMBL/GenBank/DDBJ whole genome shotgun (WGS) entry which is preliminary data.</text>
</comment>
<organism evidence="1 2">
    <name type="scientific">Amphritea opalescens</name>
    <dbReference type="NCBI Taxonomy" id="2490544"/>
    <lineage>
        <taxon>Bacteria</taxon>
        <taxon>Pseudomonadati</taxon>
        <taxon>Pseudomonadota</taxon>
        <taxon>Gammaproteobacteria</taxon>
        <taxon>Oceanospirillales</taxon>
        <taxon>Oceanospirillaceae</taxon>
        <taxon>Amphritea</taxon>
    </lineage>
</organism>